<accession>A0A6J1ACI2</accession>
<organism evidence="1 2">
    <name type="scientific">Herrania umbratica</name>
    <dbReference type="NCBI Taxonomy" id="108875"/>
    <lineage>
        <taxon>Eukaryota</taxon>
        <taxon>Viridiplantae</taxon>
        <taxon>Streptophyta</taxon>
        <taxon>Embryophyta</taxon>
        <taxon>Tracheophyta</taxon>
        <taxon>Spermatophyta</taxon>
        <taxon>Magnoliopsida</taxon>
        <taxon>eudicotyledons</taxon>
        <taxon>Gunneridae</taxon>
        <taxon>Pentapetalae</taxon>
        <taxon>rosids</taxon>
        <taxon>malvids</taxon>
        <taxon>Malvales</taxon>
        <taxon>Malvaceae</taxon>
        <taxon>Byttnerioideae</taxon>
        <taxon>Herrania</taxon>
    </lineage>
</organism>
<name>A0A6J1ACI2_9ROSI</name>
<dbReference type="PANTHER" id="PTHR36000:SF3">
    <property type="entry name" value="EMBRYO DEFECTIVE 1273"/>
    <property type="match status" value="1"/>
</dbReference>
<dbReference type="AlphaFoldDB" id="A0A6J1ACI2"/>
<gene>
    <name evidence="2" type="primary">LOC110416748</name>
</gene>
<keyword evidence="1" id="KW-1185">Reference proteome</keyword>
<dbReference type="GeneID" id="110416748"/>
<evidence type="ECO:0000313" key="2">
    <source>
        <dbReference type="RefSeq" id="XP_021284490.1"/>
    </source>
</evidence>
<proteinExistence type="predicted"/>
<reference evidence="2" key="1">
    <citation type="submission" date="2025-08" db="UniProtKB">
        <authorList>
            <consortium name="RefSeq"/>
        </authorList>
    </citation>
    <scope>IDENTIFICATION</scope>
    <source>
        <tissue evidence="2">Leaf</tissue>
    </source>
</reference>
<evidence type="ECO:0000313" key="1">
    <source>
        <dbReference type="Proteomes" id="UP000504621"/>
    </source>
</evidence>
<sequence length="222" mass="25196">MAILASAVLPSTLNIKVKQLKHQPSQRHGLLQLNGYRRVSPRRRMKITMAQSGEPKKIREQLNIIKETLWEATPETVKDFPWKKAENLLLERLLFVGQKALKLSLVTVFVISSLSDFLYSISRNQELMVPFGLIVGCLMTDFLKETSQEAFRFPEEKGLKWHLLALGGFFVVVKFVSTFSAIRTQVFLLHVANGGLMQALWLWRSLLEEHESKGSSAADAQS</sequence>
<dbReference type="Proteomes" id="UP000504621">
    <property type="component" value="Unplaced"/>
</dbReference>
<dbReference type="PANTHER" id="PTHR36000">
    <property type="entry name" value="DEFECTIVE 1273 PROTEIN, PUTATIVE-RELATED"/>
    <property type="match status" value="1"/>
</dbReference>
<dbReference type="RefSeq" id="XP_021284490.1">
    <property type="nucleotide sequence ID" value="XM_021428815.1"/>
</dbReference>
<protein>
    <submittedName>
        <fullName evidence="2">Uncharacterized protein LOC110416748 isoform X1</fullName>
    </submittedName>
</protein>
<dbReference type="OrthoDB" id="742048at2759"/>